<feature type="region of interest" description="Disordered" evidence="1">
    <location>
        <begin position="202"/>
        <end position="221"/>
    </location>
</feature>
<dbReference type="AlphaFoldDB" id="A0A9W6FEG2"/>
<sequence length="239" mass="27523">MIPCRIVSAKIDNMDIISAGIAFTKIVNKAIDGLNIGFVISEEGILFTGRLFEQGDNIGCYVSNLIKTEEQYDEIVAELIFGDIYDSFIDYYSYIKSVMHYTEETVPYGDTLRGAHRIPYAYIEELQDLEAQLGVSFAREIERCFFENEEPEELPYCEKVKECEEYLFKIESSRVNTMEILFEAEEMERLASEAEQKNDEMLQQNNGDENTESDIDEETKALLDDPEGMIKMLKKKRGI</sequence>
<dbReference type="EMBL" id="BSCH01000002">
    <property type="protein sequence ID" value="GLG88836.1"/>
    <property type="molecule type" value="Genomic_DNA"/>
</dbReference>
<proteinExistence type="predicted"/>
<accession>A0A9W6FEG2</accession>
<gene>
    <name evidence="2" type="ORF">Selli2_02620</name>
</gene>
<name>A0A9W6FEG2_9FIRM</name>
<dbReference type="Proteomes" id="UP001145094">
    <property type="component" value="Unassembled WGS sequence"/>
</dbReference>
<evidence type="ECO:0000256" key="1">
    <source>
        <dbReference type="SAM" id="MobiDB-lite"/>
    </source>
</evidence>
<reference evidence="2" key="3">
    <citation type="journal article" date="2023" name="Int. J. Syst. Evol. Microbiol.">
        <title>Sellimonas catena sp. nov., isolated from human faeces.</title>
        <authorList>
            <person name="Hisatomi A."/>
            <person name="Ohkuma M."/>
            <person name="Sakamoto M."/>
        </authorList>
    </citation>
    <scope>NUCLEOTIDE SEQUENCE</scope>
    <source>
        <strain evidence="2">18CBH55</strain>
    </source>
</reference>
<organism evidence="2 3">
    <name type="scientific">Sellimonas catena</name>
    <dbReference type="NCBI Taxonomy" id="2994035"/>
    <lineage>
        <taxon>Bacteria</taxon>
        <taxon>Bacillati</taxon>
        <taxon>Bacillota</taxon>
        <taxon>Clostridia</taxon>
        <taxon>Lachnospirales</taxon>
        <taxon>Lachnospiraceae</taxon>
        <taxon>Sellimonas</taxon>
    </lineage>
</organism>
<protein>
    <submittedName>
        <fullName evidence="2">Uncharacterized protein</fullName>
    </submittedName>
</protein>
<evidence type="ECO:0000313" key="2">
    <source>
        <dbReference type="EMBL" id="GLG88836.1"/>
    </source>
</evidence>
<reference evidence="2" key="2">
    <citation type="submission" date="2022-11" db="EMBL/GenBank/DDBJ databases">
        <title>Draft genome sequence of Sellimonas catena strain 18CBH55.</title>
        <authorList>
            <person name="Hisatomi A."/>
            <person name="Ohkuma M."/>
            <person name="Sakamoto M."/>
        </authorList>
    </citation>
    <scope>NUCLEOTIDE SEQUENCE</scope>
    <source>
        <strain evidence="2">18CBH55</strain>
    </source>
</reference>
<evidence type="ECO:0000313" key="3">
    <source>
        <dbReference type="Proteomes" id="UP001145094"/>
    </source>
</evidence>
<comment type="caution">
    <text evidence="2">The sequence shown here is derived from an EMBL/GenBank/DDBJ whole genome shotgun (WGS) entry which is preliminary data.</text>
</comment>
<reference evidence="2" key="1">
    <citation type="submission" date="2022-11" db="EMBL/GenBank/DDBJ databases">
        <title>Draft genome sequence of Sellimonas catena strain 18CBH55.</title>
        <authorList>
            <person name="Atsushi H."/>
            <person name="Moriya O."/>
            <person name="Mitsuo S."/>
        </authorList>
    </citation>
    <scope>NUCLEOTIDE SEQUENCE</scope>
    <source>
        <strain evidence="2">18CBH55</strain>
    </source>
</reference>